<dbReference type="AlphaFoldDB" id="A0A9Q0WCP2"/>
<feature type="region of interest" description="Disordered" evidence="1">
    <location>
        <begin position="1"/>
        <end position="22"/>
    </location>
</feature>
<keyword evidence="3" id="KW-1185">Reference proteome</keyword>
<accession>A0A9Q0WCP2</accession>
<reference evidence="2" key="2">
    <citation type="journal article" date="2023" name="Int. J. Mol. Sci.">
        <title>De Novo Assembly and Annotation of 11 Diverse Shrub Willow (Salix) Genomes Reveals Novel Gene Organization in Sex-Linked Regions.</title>
        <authorList>
            <person name="Hyden B."/>
            <person name="Feng K."/>
            <person name="Yates T.B."/>
            <person name="Jawdy S."/>
            <person name="Cereghino C."/>
            <person name="Smart L.B."/>
            <person name="Muchero W."/>
        </authorList>
    </citation>
    <scope>NUCLEOTIDE SEQUENCE</scope>
    <source>
        <tissue evidence="2">Shoot tip</tissue>
    </source>
</reference>
<evidence type="ECO:0000256" key="1">
    <source>
        <dbReference type="SAM" id="MobiDB-lite"/>
    </source>
</evidence>
<name>A0A9Q0WCP2_SALPP</name>
<dbReference type="Proteomes" id="UP001151532">
    <property type="component" value="Chromosome 13"/>
</dbReference>
<sequence length="60" mass="6848">MLSGFHRNWNHRSQPSRASRESLKGIVKNLTLMEIASNSRFGVEQKSERRPVCCLSNCSL</sequence>
<proteinExistence type="predicted"/>
<gene>
    <name evidence="2" type="ORF">OIU79_023881</name>
</gene>
<dbReference type="EMBL" id="JAPFFK010000005">
    <property type="protein sequence ID" value="KAJ6763225.1"/>
    <property type="molecule type" value="Genomic_DNA"/>
</dbReference>
<organism evidence="2 3">
    <name type="scientific">Salix purpurea</name>
    <name type="common">Purple osier willow</name>
    <dbReference type="NCBI Taxonomy" id="77065"/>
    <lineage>
        <taxon>Eukaryota</taxon>
        <taxon>Viridiplantae</taxon>
        <taxon>Streptophyta</taxon>
        <taxon>Embryophyta</taxon>
        <taxon>Tracheophyta</taxon>
        <taxon>Spermatophyta</taxon>
        <taxon>Magnoliopsida</taxon>
        <taxon>eudicotyledons</taxon>
        <taxon>Gunneridae</taxon>
        <taxon>Pentapetalae</taxon>
        <taxon>rosids</taxon>
        <taxon>fabids</taxon>
        <taxon>Malpighiales</taxon>
        <taxon>Salicaceae</taxon>
        <taxon>Saliceae</taxon>
        <taxon>Salix</taxon>
    </lineage>
</organism>
<comment type="caution">
    <text evidence="2">The sequence shown here is derived from an EMBL/GenBank/DDBJ whole genome shotgun (WGS) entry which is preliminary data.</text>
</comment>
<evidence type="ECO:0000313" key="3">
    <source>
        <dbReference type="Proteomes" id="UP001151532"/>
    </source>
</evidence>
<protein>
    <submittedName>
        <fullName evidence="2">Uncharacterized protein</fullName>
    </submittedName>
</protein>
<reference evidence="2" key="1">
    <citation type="submission" date="2022-11" db="EMBL/GenBank/DDBJ databases">
        <authorList>
            <person name="Hyden B.L."/>
            <person name="Feng K."/>
            <person name="Yates T."/>
            <person name="Jawdy S."/>
            <person name="Smart L.B."/>
            <person name="Muchero W."/>
        </authorList>
    </citation>
    <scope>NUCLEOTIDE SEQUENCE</scope>
    <source>
        <tissue evidence="2">Shoot tip</tissue>
    </source>
</reference>
<evidence type="ECO:0000313" key="2">
    <source>
        <dbReference type="EMBL" id="KAJ6763225.1"/>
    </source>
</evidence>